<protein>
    <submittedName>
        <fullName evidence="1">Uncharacterized protein</fullName>
    </submittedName>
</protein>
<name>A0A8J3IHW3_9CHLR</name>
<dbReference type="AlphaFoldDB" id="A0A8J3IHW3"/>
<dbReference type="RefSeq" id="WP_220204699.1">
    <property type="nucleotide sequence ID" value="NZ_BNJK01000001.1"/>
</dbReference>
<dbReference type="Proteomes" id="UP000597444">
    <property type="component" value="Unassembled WGS sequence"/>
</dbReference>
<gene>
    <name evidence="1" type="ORF">KSF_039810</name>
</gene>
<evidence type="ECO:0000313" key="1">
    <source>
        <dbReference type="EMBL" id="GHO93933.1"/>
    </source>
</evidence>
<comment type="caution">
    <text evidence="1">The sequence shown here is derived from an EMBL/GenBank/DDBJ whole genome shotgun (WGS) entry which is preliminary data.</text>
</comment>
<reference evidence="1" key="1">
    <citation type="submission" date="2020-10" db="EMBL/GenBank/DDBJ databases">
        <title>Taxonomic study of unclassified bacteria belonging to the class Ktedonobacteria.</title>
        <authorList>
            <person name="Yabe S."/>
            <person name="Wang C.M."/>
            <person name="Zheng Y."/>
            <person name="Sakai Y."/>
            <person name="Cavaletti L."/>
            <person name="Monciardini P."/>
            <person name="Donadio S."/>
        </authorList>
    </citation>
    <scope>NUCLEOTIDE SEQUENCE</scope>
    <source>
        <strain evidence="1">ID150040</strain>
    </source>
</reference>
<proteinExistence type="predicted"/>
<evidence type="ECO:0000313" key="2">
    <source>
        <dbReference type="Proteomes" id="UP000597444"/>
    </source>
</evidence>
<organism evidence="1 2">
    <name type="scientific">Reticulibacter mediterranei</name>
    <dbReference type="NCBI Taxonomy" id="2778369"/>
    <lineage>
        <taxon>Bacteria</taxon>
        <taxon>Bacillati</taxon>
        <taxon>Chloroflexota</taxon>
        <taxon>Ktedonobacteria</taxon>
        <taxon>Ktedonobacterales</taxon>
        <taxon>Reticulibacteraceae</taxon>
        <taxon>Reticulibacter</taxon>
    </lineage>
</organism>
<keyword evidence="2" id="KW-1185">Reference proteome</keyword>
<sequence length="427" mass="48760">MNLWTDLDNNLQPPFDLSVQGRTRRLTERVILSSLRSWLLHDYAANYCRSLAATRIFRRCYWVDALGISSKASMIPPAVIETVQPERTSKRRKKDVAPVLLPPALQPIAALSQTLAQESQSFTLYGLLLEAGSSKRRERRAVSNGTMTPHAWTLPKESGILAASWLEAGSALLAGIEQAPAIFLLNPCGPTLFSYDDLASLYQRTVPTELCLLLAHKQIEGHLLAAQRSPTQASALTTLLRSDRWKTLPTQDEERALAVQGFLDLFTASMKRHFLLPVQCIALPMQTRPAFVEEMAYTLIFATRRQDSLLCMNDAVCRNRRRVHEESHRGVLGEEWFTAQLRERTETARQQLYQRTLQLGRAQRLRRWPDLRQQLLLANFGLFTSDDYDAVLRQLLLNREVRCEWRRPPTEGEEMRLPGNEDTLLWL</sequence>
<accession>A0A8J3IHW3</accession>
<dbReference type="EMBL" id="BNJK01000001">
    <property type="protein sequence ID" value="GHO93933.1"/>
    <property type="molecule type" value="Genomic_DNA"/>
</dbReference>